<evidence type="ECO:0000256" key="1">
    <source>
        <dbReference type="ARBA" id="ARBA00022553"/>
    </source>
</evidence>
<evidence type="ECO:0000313" key="3">
    <source>
        <dbReference type="EMBL" id="MFI6498271.1"/>
    </source>
</evidence>
<feature type="domain" description="FHA" evidence="2">
    <location>
        <begin position="131"/>
        <end position="190"/>
    </location>
</feature>
<comment type="caution">
    <text evidence="3">The sequence shown here is derived from an EMBL/GenBank/DDBJ whole genome shotgun (WGS) entry which is preliminary data.</text>
</comment>
<dbReference type="PROSITE" id="PS50006">
    <property type="entry name" value="FHA_DOMAIN"/>
    <property type="match status" value="1"/>
</dbReference>
<dbReference type="CDD" id="cd00060">
    <property type="entry name" value="FHA"/>
    <property type="match status" value="1"/>
</dbReference>
<proteinExistence type="predicted"/>
<dbReference type="RefSeq" id="WP_397081527.1">
    <property type="nucleotide sequence ID" value="NZ_JBITGY010000003.1"/>
</dbReference>
<accession>A0ABW7YQT5</accession>
<dbReference type="Pfam" id="PF00498">
    <property type="entry name" value="FHA"/>
    <property type="match status" value="1"/>
</dbReference>
<dbReference type="InterPro" id="IPR008984">
    <property type="entry name" value="SMAD_FHA_dom_sf"/>
</dbReference>
<dbReference type="Gene3D" id="2.60.200.20">
    <property type="match status" value="1"/>
</dbReference>
<dbReference type="InterPro" id="IPR050923">
    <property type="entry name" value="Cell_Proc_Reg/RNA_Proc"/>
</dbReference>
<sequence length="219" mass="23004">MATCPNGHPSTEQDYCDVCGSPMSGGQVSAPPPAAAPSGEPCPVCQTPRAAQYCEVCGYDFNAPATEVPEGPKGPGPDPTPFERATRWEAIAGSDRSYFDKVVAEGGPDAAAMAFPPYCPERSFAMLGRHVRIGRHSASRGTRPEIDLSGPPQDPGVSHLHAVLMLRDDGGWDLVDPGSANGTHVNGKVLTINVPVPIKAGDRIHVGAWTVITIRENSP</sequence>
<reference evidence="3 4" key="1">
    <citation type="submission" date="2024-10" db="EMBL/GenBank/DDBJ databases">
        <title>The Natural Products Discovery Center: Release of the First 8490 Sequenced Strains for Exploring Actinobacteria Biosynthetic Diversity.</title>
        <authorList>
            <person name="Kalkreuter E."/>
            <person name="Kautsar S.A."/>
            <person name="Yang D."/>
            <person name="Bader C.D."/>
            <person name="Teijaro C.N."/>
            <person name="Fluegel L."/>
            <person name="Davis C.M."/>
            <person name="Simpson J.R."/>
            <person name="Lauterbach L."/>
            <person name="Steele A.D."/>
            <person name="Gui C."/>
            <person name="Meng S."/>
            <person name="Li G."/>
            <person name="Viehrig K."/>
            <person name="Ye F."/>
            <person name="Su P."/>
            <person name="Kiefer A.F."/>
            <person name="Nichols A."/>
            <person name="Cepeda A.J."/>
            <person name="Yan W."/>
            <person name="Fan B."/>
            <person name="Jiang Y."/>
            <person name="Adhikari A."/>
            <person name="Zheng C.-J."/>
            <person name="Schuster L."/>
            <person name="Cowan T.M."/>
            <person name="Smanski M.J."/>
            <person name="Chevrette M.G."/>
            <person name="De Carvalho L.P.S."/>
            <person name="Shen B."/>
        </authorList>
    </citation>
    <scope>NUCLEOTIDE SEQUENCE [LARGE SCALE GENOMIC DNA]</scope>
    <source>
        <strain evidence="3 4">NPDC050545</strain>
    </source>
</reference>
<keyword evidence="4" id="KW-1185">Reference proteome</keyword>
<dbReference type="PANTHER" id="PTHR23308">
    <property type="entry name" value="NUCLEAR INHIBITOR OF PROTEIN PHOSPHATASE-1"/>
    <property type="match status" value="1"/>
</dbReference>
<evidence type="ECO:0000313" key="4">
    <source>
        <dbReference type="Proteomes" id="UP001612741"/>
    </source>
</evidence>
<dbReference type="EMBL" id="JBITGY010000003">
    <property type="protein sequence ID" value="MFI6498271.1"/>
    <property type="molecule type" value="Genomic_DNA"/>
</dbReference>
<keyword evidence="1" id="KW-0597">Phosphoprotein</keyword>
<name>A0ABW7YQT5_9ACTN</name>
<dbReference type="SMART" id="SM00240">
    <property type="entry name" value="FHA"/>
    <property type="match status" value="1"/>
</dbReference>
<protein>
    <submittedName>
        <fullName evidence="3">FHA domain-containing protein</fullName>
    </submittedName>
</protein>
<dbReference type="InterPro" id="IPR000253">
    <property type="entry name" value="FHA_dom"/>
</dbReference>
<evidence type="ECO:0000259" key="2">
    <source>
        <dbReference type="PROSITE" id="PS50006"/>
    </source>
</evidence>
<dbReference type="Proteomes" id="UP001612741">
    <property type="component" value="Unassembled WGS sequence"/>
</dbReference>
<gene>
    <name evidence="3" type="ORF">ACIBG2_12835</name>
</gene>
<organism evidence="3 4">
    <name type="scientific">Nonomuraea typhae</name>
    <dbReference type="NCBI Taxonomy" id="2603600"/>
    <lineage>
        <taxon>Bacteria</taxon>
        <taxon>Bacillati</taxon>
        <taxon>Actinomycetota</taxon>
        <taxon>Actinomycetes</taxon>
        <taxon>Streptosporangiales</taxon>
        <taxon>Streptosporangiaceae</taxon>
        <taxon>Nonomuraea</taxon>
    </lineage>
</organism>
<dbReference type="SUPFAM" id="SSF49879">
    <property type="entry name" value="SMAD/FHA domain"/>
    <property type="match status" value="1"/>
</dbReference>